<gene>
    <name evidence="1" type="ORF">CAMGR0001_2756</name>
</gene>
<comment type="caution">
    <text evidence="1">The sequence shown here is derived from an EMBL/GenBank/DDBJ whole genome shotgun (WGS) entry which is preliminary data.</text>
</comment>
<keyword evidence="2" id="KW-1185">Reference proteome</keyword>
<evidence type="ECO:0000313" key="1">
    <source>
        <dbReference type="EMBL" id="EEV18743.1"/>
    </source>
</evidence>
<dbReference type="Proteomes" id="UP000005709">
    <property type="component" value="Unassembled WGS sequence"/>
</dbReference>
<protein>
    <submittedName>
        <fullName evidence="1">Uncharacterized protein</fullName>
    </submittedName>
</protein>
<proteinExistence type="predicted"/>
<name>C8PFB5_9BACT</name>
<organism evidence="1 2">
    <name type="scientific">Campylobacter gracilis RM3268</name>
    <dbReference type="NCBI Taxonomy" id="553220"/>
    <lineage>
        <taxon>Bacteria</taxon>
        <taxon>Pseudomonadati</taxon>
        <taxon>Campylobacterota</taxon>
        <taxon>Epsilonproteobacteria</taxon>
        <taxon>Campylobacterales</taxon>
        <taxon>Campylobacteraceae</taxon>
        <taxon>Campylobacter</taxon>
    </lineage>
</organism>
<dbReference type="AlphaFoldDB" id="C8PFB5"/>
<accession>C8PFB5</accession>
<evidence type="ECO:0000313" key="2">
    <source>
        <dbReference type="Proteomes" id="UP000005709"/>
    </source>
</evidence>
<dbReference type="EMBL" id="ACYG01000009">
    <property type="protein sequence ID" value="EEV18743.1"/>
    <property type="molecule type" value="Genomic_DNA"/>
</dbReference>
<reference evidence="1 2" key="1">
    <citation type="submission" date="2009-07" db="EMBL/GenBank/DDBJ databases">
        <authorList>
            <person name="Madupu R."/>
            <person name="Sebastian Y."/>
            <person name="Durkin A.S."/>
            <person name="Torralba M."/>
            <person name="Methe B."/>
            <person name="Sutton G.G."/>
            <person name="Strausberg R.L."/>
            <person name="Nelson K.E."/>
        </authorList>
    </citation>
    <scope>NUCLEOTIDE SEQUENCE [LARGE SCALE GENOMIC DNA]</scope>
    <source>
        <strain evidence="1 2">RM3268</strain>
    </source>
</reference>
<sequence length="38" mass="4567">MKFYKAAAFYALRSFCEQGILAFRGQILSRRRKITRRL</sequence>